<protein>
    <recommendedName>
        <fullName evidence="1">ATPase AAA-type core domain-containing protein</fullName>
    </recommendedName>
</protein>
<name>R7ZU66_9BACT</name>
<feature type="domain" description="ATPase AAA-type core" evidence="1">
    <location>
        <begin position="30"/>
        <end position="348"/>
    </location>
</feature>
<organism evidence="2 3">
    <name type="scientific">Lunatimonas lonarensis</name>
    <dbReference type="NCBI Taxonomy" id="1232681"/>
    <lineage>
        <taxon>Bacteria</taxon>
        <taxon>Pseudomonadati</taxon>
        <taxon>Bacteroidota</taxon>
        <taxon>Cytophagia</taxon>
        <taxon>Cytophagales</taxon>
        <taxon>Cyclobacteriaceae</taxon>
    </lineage>
</organism>
<dbReference type="PANTHER" id="PTHR40396:SF1">
    <property type="entry name" value="ATPASE AAA-TYPE CORE DOMAIN-CONTAINING PROTEIN"/>
    <property type="match status" value="1"/>
</dbReference>
<comment type="caution">
    <text evidence="2">The sequence shown here is derived from an EMBL/GenBank/DDBJ whole genome shotgun (WGS) entry which is preliminary data.</text>
</comment>
<dbReference type="GO" id="GO:0005524">
    <property type="term" value="F:ATP binding"/>
    <property type="evidence" value="ECO:0007669"/>
    <property type="project" value="InterPro"/>
</dbReference>
<dbReference type="AlphaFoldDB" id="R7ZU66"/>
<accession>R7ZU66</accession>
<proteinExistence type="predicted"/>
<dbReference type="Pfam" id="PF13304">
    <property type="entry name" value="AAA_21"/>
    <property type="match status" value="1"/>
</dbReference>
<evidence type="ECO:0000259" key="1">
    <source>
        <dbReference type="Pfam" id="PF13304"/>
    </source>
</evidence>
<dbReference type="InterPro" id="IPR014555">
    <property type="entry name" value="RecF-like"/>
</dbReference>
<reference evidence="2 3" key="1">
    <citation type="submission" date="2013-02" db="EMBL/GenBank/DDBJ databases">
        <title>A novel strain isolated from Lonar lake, Maharashtra, India.</title>
        <authorList>
            <person name="Singh A."/>
        </authorList>
    </citation>
    <scope>NUCLEOTIDE SEQUENCE [LARGE SCALE GENOMIC DNA]</scope>
    <source>
        <strain evidence="2 3">AK24</strain>
    </source>
</reference>
<gene>
    <name evidence="2" type="ORF">ADIS_1920</name>
</gene>
<dbReference type="GO" id="GO:0016887">
    <property type="term" value="F:ATP hydrolysis activity"/>
    <property type="evidence" value="ECO:0007669"/>
    <property type="project" value="InterPro"/>
</dbReference>
<evidence type="ECO:0000313" key="3">
    <source>
        <dbReference type="Proteomes" id="UP000013909"/>
    </source>
</evidence>
<dbReference type="Proteomes" id="UP000013909">
    <property type="component" value="Unassembled WGS sequence"/>
</dbReference>
<dbReference type="SUPFAM" id="SSF52540">
    <property type="entry name" value="P-loop containing nucleoside triphosphate hydrolases"/>
    <property type="match status" value="1"/>
</dbReference>
<dbReference type="InterPro" id="IPR003959">
    <property type="entry name" value="ATPase_AAA_core"/>
</dbReference>
<keyword evidence="3" id="KW-1185">Reference proteome</keyword>
<dbReference type="EMBL" id="AQHR01000050">
    <property type="protein sequence ID" value="EON77701.1"/>
    <property type="molecule type" value="Genomic_DNA"/>
</dbReference>
<dbReference type="InterPro" id="IPR027417">
    <property type="entry name" value="P-loop_NTPase"/>
</dbReference>
<dbReference type="STRING" id="1232681.ADIS_1920"/>
<dbReference type="CDD" id="cd00267">
    <property type="entry name" value="ABC_ATPase"/>
    <property type="match status" value="1"/>
</dbReference>
<evidence type="ECO:0000313" key="2">
    <source>
        <dbReference type="EMBL" id="EON77701.1"/>
    </source>
</evidence>
<dbReference type="PATRIC" id="fig|1288963.3.peg.1911"/>
<dbReference type="PANTHER" id="PTHR40396">
    <property type="entry name" value="ATPASE-LIKE PROTEIN"/>
    <property type="match status" value="1"/>
</dbReference>
<dbReference type="PIRSF" id="PIRSF029347">
    <property type="entry name" value="RecF"/>
    <property type="match status" value="1"/>
</dbReference>
<sequence length="403" mass="46203">MIKMKIEKIRIKNFKVYREAEIRDLPNMCVFLGANGAGKSTLFEVFGFLSDALKNNVKNALNKRGGFKEVYSRNGEGDIEFEIKFRNPEVDGKRQPLITYELSVGMDPNKQPVITKEILSYRRGNRGRPYRFLEFSHGKGNAIINESEFETAKQEFKEQREEQTLDSPDILAIKGLGQFQRFQAISSFRRLLENWYVSNFQIHAAQNIEDTGLSEHLSTTGDNLAQVTKFIYENHIDIFKTILQKMSERVPGIEKVEATETIDGRIVLQFSDGSFKDPFISRFVSDGTIKMFAYLILLYDPKPHPLLCIEEPENFLHPELLVELAEEFREYANRGGQVFISSHSPDFVNALEIDELFWLTKEEGYTKIARATDDSLVRTLAAEGDKLGYLWKQGYFKGSGPKS</sequence>
<dbReference type="Gene3D" id="3.40.50.300">
    <property type="entry name" value="P-loop containing nucleotide triphosphate hydrolases"/>
    <property type="match status" value="1"/>
</dbReference>